<reference evidence="2 3" key="1">
    <citation type="submission" date="2017-08" db="EMBL/GenBank/DDBJ databases">
        <title>Harnessing the power of phylogenomics to disentangle the directionality and signatures of interkingdom host jumping in the parasitic fungal genus Tolypocladium.</title>
        <authorList>
            <person name="Quandt C.A."/>
            <person name="Patterson W."/>
            <person name="Spatafora J.W."/>
        </authorList>
    </citation>
    <scope>NUCLEOTIDE SEQUENCE [LARGE SCALE GENOMIC DNA]</scope>
    <source>
        <strain evidence="2 3">CBS 113982</strain>
    </source>
</reference>
<organism evidence="2 3">
    <name type="scientific">Tolypocladium capitatum</name>
    <dbReference type="NCBI Taxonomy" id="45235"/>
    <lineage>
        <taxon>Eukaryota</taxon>
        <taxon>Fungi</taxon>
        <taxon>Dikarya</taxon>
        <taxon>Ascomycota</taxon>
        <taxon>Pezizomycotina</taxon>
        <taxon>Sordariomycetes</taxon>
        <taxon>Hypocreomycetidae</taxon>
        <taxon>Hypocreales</taxon>
        <taxon>Ophiocordycipitaceae</taxon>
        <taxon>Tolypocladium</taxon>
    </lineage>
</organism>
<dbReference type="PANTHER" id="PTHR42037:SF1">
    <property type="match status" value="1"/>
</dbReference>
<comment type="caution">
    <text evidence="2">The sequence shown here is derived from an EMBL/GenBank/DDBJ whole genome shotgun (WGS) entry which is preliminary data.</text>
</comment>
<gene>
    <name evidence="2" type="ORF">TCAP_03274</name>
</gene>
<dbReference type="AlphaFoldDB" id="A0A2K3QH07"/>
<dbReference type="Pfam" id="PF14441">
    <property type="entry name" value="OTT_1508_deam"/>
    <property type="match status" value="1"/>
</dbReference>
<keyword evidence="3" id="KW-1185">Reference proteome</keyword>
<accession>A0A2K3QH07</accession>
<evidence type="ECO:0000313" key="2">
    <source>
        <dbReference type="EMBL" id="PNY26795.1"/>
    </source>
</evidence>
<feature type="compositionally biased region" description="Polar residues" evidence="1">
    <location>
        <begin position="1"/>
        <end position="14"/>
    </location>
</feature>
<proteinExistence type="predicted"/>
<protein>
    <submittedName>
        <fullName evidence="2">Uncharacterized protein</fullName>
    </submittedName>
</protein>
<dbReference type="InterPro" id="IPR027796">
    <property type="entry name" value="OTT_1508_deam-like"/>
</dbReference>
<dbReference type="OrthoDB" id="3251507at2759"/>
<dbReference type="EMBL" id="NRSZ01000497">
    <property type="protein sequence ID" value="PNY26795.1"/>
    <property type="molecule type" value="Genomic_DNA"/>
</dbReference>
<dbReference type="Proteomes" id="UP000236621">
    <property type="component" value="Unassembled WGS sequence"/>
</dbReference>
<evidence type="ECO:0000256" key="1">
    <source>
        <dbReference type="SAM" id="MobiDB-lite"/>
    </source>
</evidence>
<dbReference type="STRING" id="45235.A0A2K3QH07"/>
<dbReference type="PANTHER" id="PTHR42037">
    <property type="match status" value="1"/>
</dbReference>
<feature type="region of interest" description="Disordered" evidence="1">
    <location>
        <begin position="1"/>
        <end position="35"/>
    </location>
</feature>
<name>A0A2K3QH07_9HYPO</name>
<sequence length="557" mass="62441">MIPTTTSRILTSMSETRRSAPGLPSMKQSSAPPAGFGHMAPNHPGIIGYADPKCQCVCGCKKNVKRRDCTLCDFCIENHAELDPYARAIARFYEPLVLLRILGKEKTPHLASHHNPGSLVAVRRRFLRNLAFISDHKKGGATTTAIAVEDRAECYTFWLATNETPSVDVAKFLIDILGELKDISILPEDRRMDQEQELANRHVRFATQRLTKECKLLSSSAKKCCDILEARSGDTDAELADWLRRFDFKSKKDIPALCRVAYQSRHDPHVRHVEALGADPEDGSSPGPEALAFRSLRHFIGRLAAHIRAIKELIADGMRMQPLLDIFCVEMLQPPECAPLPPADSHTTLEGILNRMVSASYPHKQELEECLSSLDHRIGLEAAVLEKYDDENFVPRIHAEVQLLDHFHEKKLRYVADDRFVACSKPACYCCRLYFRHHPARCVEPDSHGKLHLNWGVALLPGGATDSRWVEQRNVLSKMNDDIREDTKERIRALGGPRLAEPDSLSGITRSSGIVCSEYSTCDGEGLRDDDFGSEEYGTSNMKLACPVLFHCLRPVR</sequence>
<evidence type="ECO:0000313" key="3">
    <source>
        <dbReference type="Proteomes" id="UP000236621"/>
    </source>
</evidence>